<evidence type="ECO:0000313" key="2">
    <source>
        <dbReference type="Proteomes" id="UP001164513"/>
    </source>
</evidence>
<reference evidence="1" key="1">
    <citation type="submission" date="2022-12" db="EMBL/GenBank/DDBJ databases">
        <title>B. miyamotoi WGS.</title>
        <authorList>
            <person name="Gabriele M."/>
            <person name="Kuleshov K.V."/>
            <person name="Hepner S."/>
            <person name="Hoornstra D."/>
            <person name="Hovius J.W."/>
            <person name="Platonov A.E."/>
            <person name="Fingerle V."/>
            <person name="Strube C."/>
        </authorList>
    </citation>
    <scope>NUCLEOTIDE SEQUENCE</scope>
    <source>
        <strain evidence="1">ZStruIII14-9</strain>
        <plasmid evidence="1">pZSt-cp30-1</plasmid>
    </source>
</reference>
<evidence type="ECO:0000313" key="1">
    <source>
        <dbReference type="EMBL" id="WAZ72913.1"/>
    </source>
</evidence>
<dbReference type="InterPro" id="IPR007499">
    <property type="entry name" value="ERF_bacteria_virus"/>
</dbReference>
<dbReference type="Pfam" id="PF04404">
    <property type="entry name" value="ERF"/>
    <property type="match status" value="1"/>
</dbReference>
<geneLocation type="plasmid" evidence="1 2">
    <name>pZSt-cp30-1</name>
</geneLocation>
<gene>
    <name evidence="1" type="ORF">O5404_07775</name>
</gene>
<accession>A0AAX3JQC4</accession>
<dbReference type="Proteomes" id="UP001164513">
    <property type="component" value="Plasmid pZSt-cp30-1"/>
</dbReference>
<name>A0AAX3JQC4_9SPIR</name>
<proteinExistence type="predicted"/>
<keyword evidence="1" id="KW-0614">Plasmid</keyword>
<sequence>MTNINKITKNNITKTDMQDVTSNQGVAIVESQSKIDFLKNLKSLRMGLNGIDKSLNGYGYRYQDFNEIIREIKQVIKSNNLDIDFVQCPTIKSFDGNIVNVITTTFYSTKTGYIYSFDTPIYTEEVKSIEGKSKNTFPQLVGSCITYFKRYALVAYLSIESEVDNDANTLGTRQEIIEEESKGVETPPVDVSRVVNSNNTIVNKANTVAVNKDNKANSIKFSCYKSLLIAARRMHKYLVNKPFDSISQINAYLNAIKKGDDSSLLEYFNMNKALRNVNYWIELIREYIFKNEHLMRKIDQFESFVALMQHKYEDSPLKLFGFLSREEELRYLFGA</sequence>
<dbReference type="RefSeq" id="WP_269512496.1">
    <property type="nucleotide sequence ID" value="NZ_CP114735.1"/>
</dbReference>
<organism evidence="1 2">
    <name type="scientific">Borrelia miyamotoi</name>
    <dbReference type="NCBI Taxonomy" id="47466"/>
    <lineage>
        <taxon>Bacteria</taxon>
        <taxon>Pseudomonadati</taxon>
        <taxon>Spirochaetota</taxon>
        <taxon>Spirochaetia</taxon>
        <taxon>Spirochaetales</taxon>
        <taxon>Borreliaceae</taxon>
        <taxon>Borrelia</taxon>
    </lineage>
</organism>
<dbReference type="EMBL" id="CP114735">
    <property type="protein sequence ID" value="WAZ72913.1"/>
    <property type="molecule type" value="Genomic_DNA"/>
</dbReference>
<protein>
    <submittedName>
        <fullName evidence="1">ERF family protein</fullName>
    </submittedName>
</protein>
<dbReference type="AlphaFoldDB" id="A0AAX3JQC4"/>